<dbReference type="InterPro" id="IPR039426">
    <property type="entry name" value="TonB-dep_rcpt-like"/>
</dbReference>
<dbReference type="Gene3D" id="2.60.40.1930">
    <property type="match status" value="1"/>
</dbReference>
<protein>
    <submittedName>
        <fullName evidence="4">TonB-dependent receptor plug domain-containing protein</fullName>
    </submittedName>
</protein>
<dbReference type="PROSITE" id="PS52016">
    <property type="entry name" value="TONB_DEPENDENT_REC_3"/>
    <property type="match status" value="1"/>
</dbReference>
<dbReference type="Gene3D" id="2.60.40.1120">
    <property type="entry name" value="Carboxypeptidase-like, regulatory domain"/>
    <property type="match status" value="1"/>
</dbReference>
<organism evidence="4 5">
    <name type="scientific">Taibaiella lutea</name>
    <dbReference type="NCBI Taxonomy" id="2608001"/>
    <lineage>
        <taxon>Bacteria</taxon>
        <taxon>Pseudomonadati</taxon>
        <taxon>Bacteroidota</taxon>
        <taxon>Chitinophagia</taxon>
        <taxon>Chitinophagales</taxon>
        <taxon>Chitinophagaceae</taxon>
        <taxon>Taibaiella</taxon>
    </lineage>
</organism>
<dbReference type="SUPFAM" id="SSF49464">
    <property type="entry name" value="Carboxypeptidase regulatory domain-like"/>
    <property type="match status" value="1"/>
</dbReference>
<dbReference type="Pfam" id="PF17973">
    <property type="entry name" value="bMG10"/>
    <property type="match status" value="1"/>
</dbReference>
<dbReference type="SUPFAM" id="SSF56935">
    <property type="entry name" value="Porins"/>
    <property type="match status" value="1"/>
</dbReference>
<dbReference type="GO" id="GO:0009279">
    <property type="term" value="C:cell outer membrane"/>
    <property type="evidence" value="ECO:0007669"/>
    <property type="project" value="UniProtKB-SubCell"/>
</dbReference>
<sequence>MKTAVSSILLLFFFFSQSSYAQFKPSLNDGFDDSYFYKINNKQALDVLMNHLKPTDTTVFNHLVYVQEKYSDSLPLTTGNYLKINFRGNKVAYEYYPVTPWRVYILDNKEDLIVQFLDLKTKLPVKLGKVAIGKKAMNWDENIKAYILKHNKRTGILSVYQEETFYFSVSKENSYNDYNYPKVSLDINRILYKSPLKYIGRPLRFYSNGFLDGIYSVANGHQFGTIADAVNYTNKIWHRFSPSQKYNESNYYHSHYFYFSKPIYRPHDTIKFKAYILNNKEETWYEKPLMVFLEKTYHKEIYLGNVTSNGKGAGYSYQFTIADSMDIDLDKSYYLRLKDSDSNTIASDYFKYEDYELKKAVFEVNLKDGHEQYRNKPFGVDFIAKDENGLPMPDTRASIFILTKEITNVKPDQLFVPDTLWTYTANITKGNETIIIPDSIFPIANVEYKLKAILQNSENEYEELNRDIEYRLKPENLKIELLKNNLLITQQAKGEEKIRVYGEDYFDIIVFDTLVTAPFSLPVNNQITTYYAETNEDDAELEMNETESGVFIDYNVYKDSIVLNLVNPKNLPIVYHIYKGNSAIKQGTEKDFPFVINSDEKSLYYTLAEYIWAGKTKSETNSIYYPKNQIRLNVEQPSNITPGKETVINITGTDIEGAPIKDLNLLAYSFTNKLQEDRTPRLPNLGYRFKSRTANNSFELDDSYETKNTSLNFNFWNTKMLLDTNWSYRFRYPSKDSIEYTTIAMKDSITQIAPFVMKNGAMQAVQYVYIDNIPVYFGFTDKKLPYSFEVDSNVHEIKIRTNQELITIKDIKFQPYVKTIFSIDQGQLNNSLFRTQQMPDSFTRVEKDMLYRCIMSLNMNSADLKYAYLERAEDEGECLNVSNNNNYRNQPQYFIIGPVYWRYWNFRTYEGTYIPFEYEPYYTYSFGNNLIKMKSNKLEHLPRMLFTNYAPDINDVFPTKKRTLDFYDQQIFEGRSSERFDSLNKQYTGSGNLVIDQNKKYGEAYPANIILGKPDDFNFIRIYPGNAMEFNNIPAGKYQLLLIDKYNYYRKTDIIEVKENGTTFYRIKQTDTIKDRSIIRINQLLNQFFLSPEDKRPINLNLLMSEYVNATYQGASDIYSGVVLDNDKEGIPGASIKIAGTNIGTMTDVDGKFEIRIPAGTNPSLEISSMGSETTTVMATKNMKITLERGANVLAEVVIATPYGPPISKGKYVGAADVITGSLSYTDITKALEGAAPGVQVTDGGGQPGSGSNLRIRGFGPLSSNSSPLIVIDGAIFNGDIKSIDPSIIGSINILKDATSTSLYGSRGVNGVIVLTTKNGAVLPESIRLGLQEIPPPMAEDMMVSSLRNNFKDDAYWQPDLVTDENGKATFKVKFPDDITNWKTFVIATDDKKHTGYVIGNIKSYKPVAASLYLPHFLLDGDSALLIGKSVNYIPDTIPATTTFFQNDVLQKENKIHLGPFYNDTLLVTNKGADSIKLKYLLTKEDGYFDGEEKTIPLQRVGIKIAEGGFVSLDKKDTSFTIYPTAKGDTLHLSATASLIDVLLDEIDVVRNYGYMCNEQKASKILAFLAKQKIYASLQKTFGDKDRRYVQGLIDKIIKSQNNAHQWGWWDEGPTIPWISNHVLKTLLQAKAMGYNVNIDTKVITDNYIFNLERDTTYVDISTLQMLAECGVSVNYEKYISRLERNKDLSLNTLFELILLRQKLHLHYKLDKLIAMKETDIFGNVYWKDTSRYVYSNEVLTTLNAFKIIQNDTSTGIPSSKIINWLIQQRTVSGWRNTYESSNIIEVLATSIPLGNKDALKPVLMFNGCIDEKIEKFPYKKGILLGSALQIQKSGYAPVYFSWYYNKWDTSNTNSGNNFRLQSDFESNGKNISTLPAGVPVTMKVKVKVEKSAEFVMIEIPIPAGCSYQSKEQFYSNYEIHREYFEDKVSIFCEKLPKGDYEYTVELLPRFQGSYTLNPAKAELMYFPVFYGREKIKRVAIRE</sequence>
<dbReference type="InterPro" id="IPR008969">
    <property type="entry name" value="CarboxyPept-like_regulatory"/>
</dbReference>
<dbReference type="InterPro" id="IPR008930">
    <property type="entry name" value="Terpenoid_cyclase/PrenylTrfase"/>
</dbReference>
<dbReference type="RefSeq" id="WP_150032770.1">
    <property type="nucleotide sequence ID" value="NZ_VWSH01000002.1"/>
</dbReference>
<dbReference type="InterPro" id="IPR037066">
    <property type="entry name" value="Plug_dom_sf"/>
</dbReference>
<dbReference type="Gene3D" id="2.20.130.20">
    <property type="match status" value="1"/>
</dbReference>
<comment type="subcellular location">
    <subcellularLocation>
        <location evidence="1">Cell outer membrane</location>
        <topology evidence="1">Multi-pass membrane protein</topology>
    </subcellularLocation>
</comment>
<keyword evidence="1" id="KW-0812">Transmembrane</keyword>
<dbReference type="Proteomes" id="UP000323632">
    <property type="component" value="Unassembled WGS sequence"/>
</dbReference>
<keyword evidence="1" id="KW-0472">Membrane</keyword>
<dbReference type="PANTHER" id="PTHR40094">
    <property type="entry name" value="ALPHA-2-MACROGLOBULIN HOMOLOG"/>
    <property type="match status" value="1"/>
</dbReference>
<accession>A0A5M6CIR5</accession>
<dbReference type="SUPFAM" id="SSF48239">
    <property type="entry name" value="Terpenoid cyclases/Protein prenyltransferases"/>
    <property type="match status" value="1"/>
</dbReference>
<dbReference type="PANTHER" id="PTHR40094:SF1">
    <property type="entry name" value="UBIQUITIN DOMAIN-CONTAINING PROTEIN"/>
    <property type="match status" value="1"/>
</dbReference>
<evidence type="ECO:0000259" key="3">
    <source>
        <dbReference type="SMART" id="SM01360"/>
    </source>
</evidence>
<evidence type="ECO:0000313" key="5">
    <source>
        <dbReference type="Proteomes" id="UP000323632"/>
    </source>
</evidence>
<dbReference type="GO" id="GO:0004866">
    <property type="term" value="F:endopeptidase inhibitor activity"/>
    <property type="evidence" value="ECO:0007669"/>
    <property type="project" value="InterPro"/>
</dbReference>
<keyword evidence="1" id="KW-0813">Transport</keyword>
<evidence type="ECO:0000313" key="4">
    <source>
        <dbReference type="EMBL" id="KAA5535091.1"/>
    </source>
</evidence>
<dbReference type="InterPro" id="IPR012910">
    <property type="entry name" value="Plug_dom"/>
</dbReference>
<keyword evidence="1" id="KW-1134">Transmembrane beta strand</keyword>
<dbReference type="InterPro" id="IPR001599">
    <property type="entry name" value="Macroglobln_a2"/>
</dbReference>
<feature type="chain" id="PRO_5024320198" evidence="2">
    <location>
        <begin position="22"/>
        <end position="1983"/>
    </location>
</feature>
<dbReference type="Gene3D" id="1.50.10.20">
    <property type="match status" value="1"/>
</dbReference>
<dbReference type="InterPro" id="IPR041246">
    <property type="entry name" value="Bact_MG10"/>
</dbReference>
<evidence type="ECO:0000256" key="1">
    <source>
        <dbReference type="PROSITE-ProRule" id="PRU01360"/>
    </source>
</evidence>
<evidence type="ECO:0000256" key="2">
    <source>
        <dbReference type="SAM" id="SignalP"/>
    </source>
</evidence>
<dbReference type="Pfam" id="PF07715">
    <property type="entry name" value="Plug"/>
    <property type="match status" value="1"/>
</dbReference>
<dbReference type="EMBL" id="VWSH01000002">
    <property type="protein sequence ID" value="KAA5535091.1"/>
    <property type="molecule type" value="Genomic_DNA"/>
</dbReference>
<proteinExistence type="inferred from homology"/>
<comment type="similarity">
    <text evidence="1">Belongs to the TonB-dependent receptor family.</text>
</comment>
<keyword evidence="2" id="KW-0732">Signal</keyword>
<dbReference type="Pfam" id="PF13715">
    <property type="entry name" value="CarbopepD_reg_2"/>
    <property type="match status" value="1"/>
</dbReference>
<comment type="caution">
    <text evidence="4">The sequence shown here is derived from an EMBL/GenBank/DDBJ whole genome shotgun (WGS) entry which is preliminary data.</text>
</comment>
<dbReference type="Gene3D" id="2.170.130.10">
    <property type="entry name" value="TonB-dependent receptor, plug domain"/>
    <property type="match status" value="1"/>
</dbReference>
<gene>
    <name evidence="4" type="ORF">F0919_10900</name>
</gene>
<feature type="domain" description="Alpha-2-macroglobulin" evidence="3">
    <location>
        <begin position="1355"/>
        <end position="1444"/>
    </location>
</feature>
<keyword evidence="5" id="KW-1185">Reference proteome</keyword>
<keyword evidence="1" id="KW-0998">Cell outer membrane</keyword>
<dbReference type="Pfam" id="PF00207">
    <property type="entry name" value="A2M"/>
    <property type="match status" value="1"/>
</dbReference>
<dbReference type="InterPro" id="IPR051802">
    <property type="entry name" value="YfhM-like"/>
</dbReference>
<keyword evidence="4" id="KW-0675">Receptor</keyword>
<name>A0A5M6CIR5_9BACT</name>
<feature type="signal peptide" evidence="2">
    <location>
        <begin position="1"/>
        <end position="21"/>
    </location>
</feature>
<dbReference type="SMART" id="SM01360">
    <property type="entry name" value="A2M"/>
    <property type="match status" value="1"/>
</dbReference>
<reference evidence="4 5" key="1">
    <citation type="submission" date="2019-09" db="EMBL/GenBank/DDBJ databases">
        <title>Genome sequence and assembly of Taibaiella sp.</title>
        <authorList>
            <person name="Chhetri G."/>
        </authorList>
    </citation>
    <scope>NUCLEOTIDE SEQUENCE [LARGE SCALE GENOMIC DNA]</scope>
    <source>
        <strain evidence="4 5">KVB11</strain>
    </source>
</reference>